<dbReference type="EMBL" id="JAUSTU010000003">
    <property type="protein sequence ID" value="MDQ0154643.1"/>
    <property type="molecule type" value="Genomic_DNA"/>
</dbReference>
<protein>
    <recommendedName>
        <fullName evidence="3">PD-(D/E)XK nuclease superfamily protein</fullName>
    </recommendedName>
</protein>
<gene>
    <name evidence="1" type="ORF">J2S07_000947</name>
</gene>
<evidence type="ECO:0000313" key="2">
    <source>
        <dbReference type="Proteomes" id="UP001231362"/>
    </source>
</evidence>
<proteinExistence type="predicted"/>
<evidence type="ECO:0000313" key="1">
    <source>
        <dbReference type="EMBL" id="MDQ0154643.1"/>
    </source>
</evidence>
<evidence type="ECO:0008006" key="3">
    <source>
        <dbReference type="Google" id="ProtNLM"/>
    </source>
</evidence>
<dbReference type="RefSeq" id="WP_307149241.1">
    <property type="nucleotide sequence ID" value="NZ_JAUSTU010000003.1"/>
</dbReference>
<keyword evidence="2" id="KW-1185">Reference proteome</keyword>
<sequence>MTTIAFANEIDLVDQFVHFTKHHKIKFPKGEEGYLFIWARELHVLGGGRRKHQGRIDVMGTDEFGRVWLIEAKLQSNPELHPGIWKEQVLTYREALAQRKTEEIIMRSRRFLRNSKDYSSLYQAFVEWAVSIGRDEAFAQHLYHQTFFQIQNQEVVSAVLCDYFQEEVLRGHPDDGYPYGYLVFPSGTTETTVHTFMINDVQKSGKSGEFYASIEDWSSLLRKRDEVKPTPENVEIFLTNKGSLIFRKCLENLYELGWTGEKGSYHVNKKAFRLDLPTVHGTDIRIHLGWVDADAQLPIEHRLPGEYGLKFNIDFRHFKHSKNKDVYEVGYQLAKRLAKEANYVERTKHKAIRHRDLTDAEKDQWDWEMQRWVSEQNRDYTGQVGELEDFEAAWRFLKEIVYIMPKDLNFFD</sequence>
<reference evidence="1 2" key="1">
    <citation type="submission" date="2023-07" db="EMBL/GenBank/DDBJ databases">
        <title>Genomic Encyclopedia of Type Strains, Phase IV (KMG-IV): sequencing the most valuable type-strain genomes for metagenomic binning, comparative biology and taxonomic classification.</title>
        <authorList>
            <person name="Goeker M."/>
        </authorList>
    </citation>
    <scope>NUCLEOTIDE SEQUENCE [LARGE SCALE GENOMIC DNA]</scope>
    <source>
        <strain evidence="1 2">DSM 23948</strain>
    </source>
</reference>
<name>A0ABT9V114_9BACL</name>
<comment type="caution">
    <text evidence="1">The sequence shown here is derived from an EMBL/GenBank/DDBJ whole genome shotgun (WGS) entry which is preliminary data.</text>
</comment>
<dbReference type="Proteomes" id="UP001231362">
    <property type="component" value="Unassembled WGS sequence"/>
</dbReference>
<accession>A0ABT9V114</accession>
<organism evidence="1 2">
    <name type="scientific">Anoxybacillus andreesenii</name>
    <dbReference type="NCBI Taxonomy" id="1325932"/>
    <lineage>
        <taxon>Bacteria</taxon>
        <taxon>Bacillati</taxon>
        <taxon>Bacillota</taxon>
        <taxon>Bacilli</taxon>
        <taxon>Bacillales</taxon>
        <taxon>Anoxybacillaceae</taxon>
        <taxon>Anoxybacillus</taxon>
    </lineage>
</organism>